<name>A0A8X7R5T8_BRACI</name>
<dbReference type="AlphaFoldDB" id="A0A8X7R5T8"/>
<feature type="domain" description="Nodulin homeobox N-terminal" evidence="3">
    <location>
        <begin position="4"/>
        <end position="136"/>
    </location>
</feature>
<organism evidence="4 5">
    <name type="scientific">Brassica carinata</name>
    <name type="common">Ethiopian mustard</name>
    <name type="synonym">Abyssinian cabbage</name>
    <dbReference type="NCBI Taxonomy" id="52824"/>
    <lineage>
        <taxon>Eukaryota</taxon>
        <taxon>Viridiplantae</taxon>
        <taxon>Streptophyta</taxon>
        <taxon>Embryophyta</taxon>
        <taxon>Tracheophyta</taxon>
        <taxon>Spermatophyta</taxon>
        <taxon>Magnoliopsida</taxon>
        <taxon>eudicotyledons</taxon>
        <taxon>Gunneridae</taxon>
        <taxon>Pentapetalae</taxon>
        <taxon>rosids</taxon>
        <taxon>malvids</taxon>
        <taxon>Brassicales</taxon>
        <taxon>Brassicaceae</taxon>
        <taxon>Brassiceae</taxon>
        <taxon>Brassica</taxon>
    </lineage>
</organism>
<sequence>MLLQAKHLIPAVNGLHWRESLEIHKLLQDNKDFCIYYNNVEKISVEKLAVALPVHLLAVIKAPDRDDKFEYLLSGIRLLHTLCELISRHSKLDQVLLDDCVLSAMMVDLVINAMVALGGNRKVHLSLSLAVSLCLSYCDSSLLLFIFQESWKSDNESLVEATMVASTLHLLHGFISPEFVDIVQVLLAHSKVDLFIETAFGAVHNVVRSLEAKLLYRGSDHPKKLGASPLKSAKFHCQQAEAALQFLHSLCQEKLFSERVAKNKELCGKGGLLMLAKSILSLSVSPGFVKEATTVASMYRIKAKVLSLLHHIFEADSVSFLDELERAGNLHLAQPIASEVLSLLKLGLSESPNDIASHDYPMGFVLLNAMRLAKVFSDDSNFQRFFTDHFASIATILSALFCLSHEEFVSMLCSSALSSREDDATLDYDLFKSAGWVLSVFSSSSLLDVPQFKLNFQNNLTMSSYAHQRTSLVIKIIANLHCFAPEVCIEEDRNRFIKDFVSGLRKDPLSMTIQLPNSSYTPVAQRATSVCRNICSLLRHADFLITNGLDVKDLMMFRVFCKQLQPLIRSEFEGSQATVKQQRKEPLNLNIERASEEPNVRVEGAATKYNVNENMEIVPRLKESDADACNLETSSLDTRSNRGKSLVEDGDGDVELAHELFKGSGSGEVKEDEKQGKKRKRSIMSDDQVELMEKAIVDEPDMRRSAAWIKKWAEKLNQNVSARMINLTSLQPVLNLLIMRFCRVPGLQLCS</sequence>
<protein>
    <submittedName>
        <fullName evidence="4">Uncharacterized protein</fullName>
    </submittedName>
</protein>
<dbReference type="Proteomes" id="UP000886595">
    <property type="component" value="Unassembled WGS sequence"/>
</dbReference>
<dbReference type="EMBL" id="JAAMPC010000011">
    <property type="protein sequence ID" value="KAG2282455.1"/>
    <property type="molecule type" value="Genomic_DNA"/>
</dbReference>
<dbReference type="GO" id="GO:0003697">
    <property type="term" value="F:single-stranded DNA binding"/>
    <property type="evidence" value="ECO:0007669"/>
    <property type="project" value="InterPro"/>
</dbReference>
<proteinExistence type="predicted"/>
<comment type="caution">
    <text evidence="4">The sequence shown here is derived from an EMBL/GenBank/DDBJ whole genome shotgun (WGS) entry which is preliminary data.</text>
</comment>
<dbReference type="OrthoDB" id="2020792at2759"/>
<evidence type="ECO:0000313" key="4">
    <source>
        <dbReference type="EMBL" id="KAG2282455.1"/>
    </source>
</evidence>
<evidence type="ECO:0000313" key="5">
    <source>
        <dbReference type="Proteomes" id="UP000886595"/>
    </source>
</evidence>
<dbReference type="GO" id="GO:0009908">
    <property type="term" value="P:flower development"/>
    <property type="evidence" value="ECO:0007669"/>
    <property type="project" value="InterPro"/>
</dbReference>
<evidence type="ECO:0000256" key="1">
    <source>
        <dbReference type="SAM" id="MobiDB-lite"/>
    </source>
</evidence>
<dbReference type="Pfam" id="PF25246">
    <property type="entry name" value="Nodulin_N"/>
    <property type="match status" value="2"/>
</dbReference>
<reference evidence="4 5" key="1">
    <citation type="submission" date="2020-02" db="EMBL/GenBank/DDBJ databases">
        <authorList>
            <person name="Ma Q."/>
            <person name="Huang Y."/>
            <person name="Song X."/>
            <person name="Pei D."/>
        </authorList>
    </citation>
    <scope>NUCLEOTIDE SEQUENCE [LARGE SCALE GENOMIC DNA]</scope>
    <source>
        <strain evidence="4">Sxm20200214</strain>
        <tissue evidence="4">Leaf</tissue>
    </source>
</reference>
<feature type="domain" description="Nodulin homeobox homeobox-like" evidence="2">
    <location>
        <begin position="684"/>
        <end position="722"/>
    </location>
</feature>
<dbReference type="InterPro" id="IPR039325">
    <property type="entry name" value="NDX"/>
</dbReference>
<dbReference type="Pfam" id="PF24426">
    <property type="entry name" value="HTH_NDX"/>
    <property type="match status" value="1"/>
</dbReference>
<dbReference type="PANTHER" id="PTHR35743:SF2">
    <property type="entry name" value="HOMEOBOX DOMAIN-CONTAINING PROTEIN"/>
    <property type="match status" value="1"/>
</dbReference>
<feature type="region of interest" description="Disordered" evidence="1">
    <location>
        <begin position="663"/>
        <end position="685"/>
    </location>
</feature>
<evidence type="ECO:0000259" key="3">
    <source>
        <dbReference type="Pfam" id="PF25246"/>
    </source>
</evidence>
<feature type="domain" description="Nodulin homeobox N-terminal" evidence="3">
    <location>
        <begin position="148"/>
        <end position="542"/>
    </location>
</feature>
<accession>A0A8X7R5T8</accession>
<gene>
    <name evidence="4" type="ORF">Bca52824_053675</name>
</gene>
<evidence type="ECO:0000259" key="2">
    <source>
        <dbReference type="Pfam" id="PF24426"/>
    </source>
</evidence>
<dbReference type="InterPro" id="IPR057287">
    <property type="entry name" value="Ndx_N"/>
</dbReference>
<dbReference type="InterPro" id="IPR056560">
    <property type="entry name" value="HTH_NDX"/>
</dbReference>
<dbReference type="PANTHER" id="PTHR35743">
    <property type="entry name" value="NODULIN HOMEOBOX"/>
    <property type="match status" value="1"/>
</dbReference>
<keyword evidence="5" id="KW-1185">Reference proteome</keyword>